<protein>
    <recommendedName>
        <fullName evidence="3">Metallophosphoesterase, MG_246/BB_0505 family</fullName>
    </recommendedName>
</protein>
<keyword evidence="2" id="KW-1185">Reference proteome</keyword>
<name>H9UMG2_SPIAZ</name>
<dbReference type="Gene3D" id="3.60.21.10">
    <property type="match status" value="1"/>
</dbReference>
<organism evidence="1 2">
    <name type="scientific">Spirochaeta africana (strain ATCC 700263 / DSM 8902 / Z-7692)</name>
    <dbReference type="NCBI Taxonomy" id="889378"/>
    <lineage>
        <taxon>Bacteria</taxon>
        <taxon>Pseudomonadati</taxon>
        <taxon>Spirochaetota</taxon>
        <taxon>Spirochaetia</taxon>
        <taxon>Spirochaetales</taxon>
        <taxon>Spirochaetaceae</taxon>
        <taxon>Spirochaeta</taxon>
    </lineage>
</organism>
<gene>
    <name evidence="1" type="ordered locus">Spiaf_2679</name>
</gene>
<evidence type="ECO:0000313" key="1">
    <source>
        <dbReference type="EMBL" id="AFG38705.1"/>
    </source>
</evidence>
<dbReference type="SUPFAM" id="SSF56300">
    <property type="entry name" value="Metallo-dependent phosphatases"/>
    <property type="match status" value="1"/>
</dbReference>
<dbReference type="eggNOG" id="COG1692">
    <property type="taxonomic scope" value="Bacteria"/>
</dbReference>
<proteinExistence type="predicted"/>
<evidence type="ECO:0000313" key="2">
    <source>
        <dbReference type="Proteomes" id="UP000007383"/>
    </source>
</evidence>
<dbReference type="Pfam" id="PF13277">
    <property type="entry name" value="YmdB"/>
    <property type="match status" value="1"/>
</dbReference>
<dbReference type="PIRSF" id="PIRSF004789">
    <property type="entry name" value="DR1281"/>
    <property type="match status" value="1"/>
</dbReference>
<sequence length="277" mass="30033">MKILWISEIVSKAGMYALKTALPQLRKELEPDLVVANADGATNGYGLGKNHSMYLRKLGVDVVTLGDQAYFKKDMVQHINGARFILRPANLPPESPGRGWIIKSVGDEGSGSTGGQKVAIISFLGQSGFSRMHGNNPFTYLPVLVDKIKSETPMICVEFHATTTAEKNTMFWHADGMVSAVIGTGTRVQTADERVLPRGAAVITDIGRTGSHTSVAGFKPEPEIRQFTHGLHLKSEDAWGDVKLQGVFLQLAPDGRAESIRRISVDVPAQQPEKAAE</sequence>
<dbReference type="InterPro" id="IPR029052">
    <property type="entry name" value="Metallo-depent_PP-like"/>
</dbReference>
<accession>H9UMG2</accession>
<dbReference type="RefSeq" id="WP_014456687.1">
    <property type="nucleotide sequence ID" value="NC_017098.1"/>
</dbReference>
<dbReference type="GO" id="GO:0004113">
    <property type="term" value="F:2',3'-cyclic-nucleotide 3'-phosphodiesterase activity"/>
    <property type="evidence" value="ECO:0007669"/>
    <property type="project" value="TreeGrafter"/>
</dbReference>
<dbReference type="HOGENOM" id="CLU_068238_0_0_12"/>
<evidence type="ECO:0008006" key="3">
    <source>
        <dbReference type="Google" id="ProtNLM"/>
    </source>
</evidence>
<dbReference type="OrthoDB" id="9801109at2"/>
<reference evidence="2" key="1">
    <citation type="journal article" date="2013" name="Stand. Genomic Sci.">
        <title>Complete genome sequence of the halophilic bacterium Spirochaeta africana type strain (Z-7692(T)) from the alkaline Lake Magadi in the East African Rift.</title>
        <authorList>
            <person name="Liolos K."/>
            <person name="Abt B."/>
            <person name="Scheuner C."/>
            <person name="Teshima H."/>
            <person name="Held B."/>
            <person name="Lapidus A."/>
            <person name="Nolan M."/>
            <person name="Lucas S."/>
            <person name="Deshpande S."/>
            <person name="Cheng J.F."/>
            <person name="Tapia R."/>
            <person name="Goodwin L.A."/>
            <person name="Pitluck S."/>
            <person name="Pagani I."/>
            <person name="Ivanova N."/>
            <person name="Mavromatis K."/>
            <person name="Mikhailova N."/>
            <person name="Huntemann M."/>
            <person name="Pati A."/>
            <person name="Chen A."/>
            <person name="Palaniappan K."/>
            <person name="Land M."/>
            <person name="Rohde M."/>
            <person name="Tindall B.J."/>
            <person name="Detter J.C."/>
            <person name="Goker M."/>
            <person name="Bristow J."/>
            <person name="Eisen J.A."/>
            <person name="Markowitz V."/>
            <person name="Hugenholtz P."/>
            <person name="Woyke T."/>
            <person name="Klenk H.P."/>
            <person name="Kyrpides N.C."/>
        </authorList>
    </citation>
    <scope>NUCLEOTIDE SEQUENCE</scope>
    <source>
        <strain evidence="2">ATCC 700263 / DSM 8902 / Z-7692</strain>
    </source>
</reference>
<dbReference type="KEGG" id="sfc:Spiaf_2679"/>
<dbReference type="PATRIC" id="fig|889378.3.peg.2653"/>
<dbReference type="Proteomes" id="UP000007383">
    <property type="component" value="Chromosome"/>
</dbReference>
<dbReference type="AlphaFoldDB" id="H9UMG2"/>
<dbReference type="PANTHER" id="PTHR36303">
    <property type="entry name" value="2',3'-CYCLIC-NUCLEOTIDE 2'-PHOSPHODIESTERASE"/>
    <property type="match status" value="1"/>
</dbReference>
<dbReference type="EMBL" id="CP003282">
    <property type="protein sequence ID" value="AFG38705.1"/>
    <property type="molecule type" value="Genomic_DNA"/>
</dbReference>
<dbReference type="InterPro" id="IPR005235">
    <property type="entry name" value="YmdB-like"/>
</dbReference>
<dbReference type="PANTHER" id="PTHR36303:SF1">
    <property type="entry name" value="2',3'-CYCLIC-NUCLEOTIDE 2'-PHOSPHODIESTERASE"/>
    <property type="match status" value="1"/>
</dbReference>